<feature type="compositionally biased region" description="Polar residues" evidence="1">
    <location>
        <begin position="1"/>
        <end position="11"/>
    </location>
</feature>
<feature type="compositionally biased region" description="Basic and acidic residues" evidence="1">
    <location>
        <begin position="85"/>
        <end position="118"/>
    </location>
</feature>
<reference evidence="2" key="1">
    <citation type="submission" date="2024-06" db="EMBL/GenBank/DDBJ databases">
        <authorList>
            <person name="Liu X."/>
            <person name="Lenzi L."/>
            <person name="Haldenby T S."/>
            <person name="Uol C."/>
        </authorList>
    </citation>
    <scope>NUCLEOTIDE SEQUENCE</scope>
</reference>
<feature type="compositionally biased region" description="Basic and acidic residues" evidence="1">
    <location>
        <begin position="16"/>
        <end position="27"/>
    </location>
</feature>
<organism evidence="2 3">
    <name type="scientific">Calicophoron daubneyi</name>
    <name type="common">Rumen fluke</name>
    <name type="synonym">Paramphistomum daubneyi</name>
    <dbReference type="NCBI Taxonomy" id="300641"/>
    <lineage>
        <taxon>Eukaryota</taxon>
        <taxon>Metazoa</taxon>
        <taxon>Spiralia</taxon>
        <taxon>Lophotrochozoa</taxon>
        <taxon>Platyhelminthes</taxon>
        <taxon>Trematoda</taxon>
        <taxon>Digenea</taxon>
        <taxon>Plagiorchiida</taxon>
        <taxon>Pronocephalata</taxon>
        <taxon>Paramphistomoidea</taxon>
        <taxon>Paramphistomidae</taxon>
        <taxon>Calicophoron</taxon>
    </lineage>
</organism>
<dbReference type="EMBL" id="CAXLJL010000600">
    <property type="protein sequence ID" value="CAL5139268.1"/>
    <property type="molecule type" value="Genomic_DNA"/>
</dbReference>
<name>A0AAV2TPW4_CALDB</name>
<feature type="compositionally biased region" description="Basic and acidic residues" evidence="1">
    <location>
        <begin position="292"/>
        <end position="315"/>
    </location>
</feature>
<feature type="region of interest" description="Disordered" evidence="1">
    <location>
        <begin position="1"/>
        <end position="272"/>
    </location>
</feature>
<feature type="region of interest" description="Disordered" evidence="1">
    <location>
        <begin position="286"/>
        <end position="315"/>
    </location>
</feature>
<evidence type="ECO:0000256" key="1">
    <source>
        <dbReference type="SAM" id="MobiDB-lite"/>
    </source>
</evidence>
<feature type="compositionally biased region" description="Polar residues" evidence="1">
    <location>
        <begin position="206"/>
        <end position="226"/>
    </location>
</feature>
<dbReference type="Proteomes" id="UP001497525">
    <property type="component" value="Unassembled WGS sequence"/>
</dbReference>
<sequence length="315" mass="34176">MSQELQGTTEVAQALDKPEDTVAKTEEVPIPSVPETEVKQVDESLLEPTEDTPTVPEGGEKEEAKADETLTETGPKVTGETVADEQAKPEQAAEKEIEQAETKKEKEEEPQGENKTEEVATEAAVGQPAELKDDTEEKEAKATNDADQPVTAEEDSQSPEEEKKGGKKKVNVIKWLKKNMASHLTKPHGIKKEKHSTDTNEDCETSSEAQGQSEEAPQEGQSTVENPNADASEEKPDSSDKVPTQETAKDDVLPTQEGRQLEGIGMIGNNLNKGLVKPLMGMIHHLLPTSDNKTEPPAETTKPEESSEEAHTTVN</sequence>
<protein>
    <submittedName>
        <fullName evidence="2">Uncharacterized protein</fullName>
    </submittedName>
</protein>
<proteinExistence type="predicted"/>
<feature type="compositionally biased region" description="Basic residues" evidence="1">
    <location>
        <begin position="165"/>
        <end position="177"/>
    </location>
</feature>
<evidence type="ECO:0000313" key="2">
    <source>
        <dbReference type="EMBL" id="CAL5139268.1"/>
    </source>
</evidence>
<dbReference type="AlphaFoldDB" id="A0AAV2TPW4"/>
<accession>A0AAV2TPW4</accession>
<evidence type="ECO:0000313" key="3">
    <source>
        <dbReference type="Proteomes" id="UP001497525"/>
    </source>
</evidence>
<feature type="compositionally biased region" description="Basic residues" evidence="1">
    <location>
        <begin position="185"/>
        <end position="194"/>
    </location>
</feature>
<comment type="caution">
    <text evidence="2">The sequence shown here is derived from an EMBL/GenBank/DDBJ whole genome shotgun (WGS) entry which is preliminary data.</text>
</comment>
<gene>
    <name evidence="2" type="ORF">CDAUBV1_LOCUS14300</name>
</gene>
<feature type="compositionally biased region" description="Basic and acidic residues" evidence="1">
    <location>
        <begin position="58"/>
        <end position="68"/>
    </location>
</feature>